<gene>
    <name evidence="2" type="ORF">MCHLO_04203</name>
</gene>
<sequence length="662" mass="74305">MTPTTLLQYQTTAHNSREEFLRRWEKNLHDQVLVTPSPSLAVGTPSDNRLPTVLSTQIDSSLLSSSIATFTGVKGSLQTAEYQELRWEDATTCRSQFPDRVIHSTLENILCTLGTSLSVEKYATLENNCMVSPQLQAHVLQCYANEKHPESSRTMIGTVHWLTALSQAVELPDDLPAALQFYANPNPIGTYGHDKKRQYDAALRPCAAEATTVLNTMLNVEFTIQDPPPIATNPLLGRGRSSRKLQQAVMNAANILAFQPTRLCVPTLSFHGKGSSTKVFFSILLHDRFEFTVIDDCFAEKVIPKLAALLRLLQTASLYELGYNPFLSYSFTGSATKALSLGDIVPHILHLNQTVYSLTGECLSRSRTSVFGRSTVVLAGRDEQSTFVIVKFAHVSEQRRDREALVVGNTVRRISSLVHANLADRDTPKHTTERHLEIYAFETPENAKKLVDVTFRELLDALESLFEALYDAFRRRCMHRDISVGNCLFANGHILLIDWELGRRWDDSWNSSSITGTLDMMSTRSLARKPPLPHDDFESTVYLCLKILTRKFRCRDSDAEEWHETIKTYAWDTQMDAASLRAMRLSLWYDKETEGIIPTTCRLFRAAGEDQWAALVENLMTLPLPVQQSSLADPTDYETVLASCAVLKDLAVKAIQATRFSS</sequence>
<feature type="domain" description="Fungal-type protein kinase" evidence="1">
    <location>
        <begin position="242"/>
        <end position="424"/>
    </location>
</feature>
<feature type="domain" description="Fungal-type protein kinase" evidence="1">
    <location>
        <begin position="455"/>
        <end position="547"/>
    </location>
</feature>
<evidence type="ECO:0000259" key="1">
    <source>
        <dbReference type="Pfam" id="PF17667"/>
    </source>
</evidence>
<name>A0ABQ0L841_MYCCL</name>
<dbReference type="InterPro" id="IPR040976">
    <property type="entry name" value="Pkinase_fungal"/>
</dbReference>
<protein>
    <recommendedName>
        <fullName evidence="1">Fungal-type protein kinase domain-containing protein</fullName>
    </recommendedName>
</protein>
<evidence type="ECO:0000313" key="3">
    <source>
        <dbReference type="Proteomes" id="UP000815677"/>
    </source>
</evidence>
<keyword evidence="3" id="KW-1185">Reference proteome</keyword>
<dbReference type="Pfam" id="PF17667">
    <property type="entry name" value="Pkinase_fungal"/>
    <property type="match status" value="2"/>
</dbReference>
<dbReference type="SUPFAM" id="SSF56112">
    <property type="entry name" value="Protein kinase-like (PK-like)"/>
    <property type="match status" value="1"/>
</dbReference>
<dbReference type="EMBL" id="DF842749">
    <property type="protein sequence ID" value="GAT46702.1"/>
    <property type="molecule type" value="Genomic_DNA"/>
</dbReference>
<organism evidence="2 3">
    <name type="scientific">Mycena chlorophos</name>
    <name type="common">Agaric fungus</name>
    <name type="synonym">Agaricus chlorophos</name>
    <dbReference type="NCBI Taxonomy" id="658473"/>
    <lineage>
        <taxon>Eukaryota</taxon>
        <taxon>Fungi</taxon>
        <taxon>Dikarya</taxon>
        <taxon>Basidiomycota</taxon>
        <taxon>Agaricomycotina</taxon>
        <taxon>Agaricomycetes</taxon>
        <taxon>Agaricomycetidae</taxon>
        <taxon>Agaricales</taxon>
        <taxon>Marasmiineae</taxon>
        <taxon>Mycenaceae</taxon>
        <taxon>Mycena</taxon>
    </lineage>
</organism>
<accession>A0ABQ0L841</accession>
<dbReference type="Proteomes" id="UP000815677">
    <property type="component" value="Unassembled WGS sequence"/>
</dbReference>
<dbReference type="Gene3D" id="1.10.510.10">
    <property type="entry name" value="Transferase(Phosphotransferase) domain 1"/>
    <property type="match status" value="1"/>
</dbReference>
<dbReference type="InterPro" id="IPR011009">
    <property type="entry name" value="Kinase-like_dom_sf"/>
</dbReference>
<reference evidence="2" key="1">
    <citation type="submission" date="2014-09" db="EMBL/GenBank/DDBJ databases">
        <title>Genome sequence of the luminous mushroom Mycena chlorophos for searching fungal bioluminescence genes.</title>
        <authorList>
            <person name="Tanaka Y."/>
            <person name="Kasuga D."/>
            <person name="Oba Y."/>
            <person name="Hase S."/>
            <person name="Sato K."/>
            <person name="Oba Y."/>
            <person name="Sakakibara Y."/>
        </authorList>
    </citation>
    <scope>NUCLEOTIDE SEQUENCE</scope>
</reference>
<proteinExistence type="predicted"/>
<evidence type="ECO:0000313" key="2">
    <source>
        <dbReference type="EMBL" id="GAT46702.1"/>
    </source>
</evidence>